<keyword evidence="1 3" id="KW-0732">Signal</keyword>
<evidence type="ECO:0000256" key="2">
    <source>
        <dbReference type="ARBA" id="ARBA00022801"/>
    </source>
</evidence>
<organism evidence="5">
    <name type="scientific">Sphingomonas psychrotolerans</name>
    <dbReference type="NCBI Taxonomy" id="1327635"/>
    <lineage>
        <taxon>Bacteria</taxon>
        <taxon>Pseudomonadati</taxon>
        <taxon>Pseudomonadota</taxon>
        <taxon>Alphaproteobacteria</taxon>
        <taxon>Sphingomonadales</taxon>
        <taxon>Sphingomonadaceae</taxon>
        <taxon>Sphingomonas</taxon>
    </lineage>
</organism>
<dbReference type="Gene3D" id="3.40.50.1820">
    <property type="entry name" value="alpha/beta hydrolase"/>
    <property type="match status" value="1"/>
</dbReference>
<evidence type="ECO:0000259" key="4">
    <source>
        <dbReference type="Pfam" id="PF00326"/>
    </source>
</evidence>
<feature type="chain" id="PRO_5046393164" evidence="3">
    <location>
        <begin position="21"/>
        <end position="297"/>
    </location>
</feature>
<feature type="domain" description="Peptidase S9 prolyl oligopeptidase catalytic" evidence="4">
    <location>
        <begin position="130"/>
        <end position="177"/>
    </location>
</feature>
<reference evidence="5" key="1">
    <citation type="submission" date="2022-04" db="EMBL/GenBank/DDBJ databases">
        <title>Tomato heritable bacteria conferring resistance against bacterial wilt.</title>
        <authorList>
            <person name="Yin J."/>
        </authorList>
    </citation>
    <scope>NUCLEOTIDE SEQUENCE</scope>
    <source>
        <strain evidence="5">Cra20</strain>
    </source>
</reference>
<dbReference type="InterPro" id="IPR001375">
    <property type="entry name" value="Peptidase_S9_cat"/>
</dbReference>
<dbReference type="InterPro" id="IPR029058">
    <property type="entry name" value="AB_hydrolase_fold"/>
</dbReference>
<name>A0ABU3N9K4_9SPHN</name>
<proteinExistence type="predicted"/>
<gene>
    <name evidence="5" type="ORF">MZO42_15325</name>
</gene>
<dbReference type="Pfam" id="PF00326">
    <property type="entry name" value="Peptidase_S9"/>
    <property type="match status" value="1"/>
</dbReference>
<dbReference type="PANTHER" id="PTHR43037:SF5">
    <property type="entry name" value="FERULOYL ESTERASE"/>
    <property type="match status" value="1"/>
</dbReference>
<dbReference type="SUPFAM" id="SSF53474">
    <property type="entry name" value="alpha/beta-Hydrolases"/>
    <property type="match status" value="1"/>
</dbReference>
<dbReference type="PANTHER" id="PTHR43037">
    <property type="entry name" value="UNNAMED PRODUCT-RELATED"/>
    <property type="match status" value="1"/>
</dbReference>
<sequence length="297" mass="31048">MRRHSLGFVALAIAASWASAAGACTLGAPGETRRIAIGGTGRSLLLRVPAKLHGKAPLVFLLHGSTGDGAGMLAQSKLEDTAERHGFLLAAPDGGIPAGKGYVWNIPGVPTVTGKVPGPDDPDDVAFLGKAIDWLAAQGCADRRRVYATGLSGGGRMASWLGCVAADRFAAIAPVVGLRAGNPSAADPRFPDAATCTPSRTMPVIAFAGGKDTTNPIEGGGAGYWQYTMRKAEARWADLNACRRPIAERMLDSGMVERGYADCRGGAEVVARITPDAGHVWTADNEAMWAFFARHRR</sequence>
<dbReference type="InterPro" id="IPR050955">
    <property type="entry name" value="Plant_Biomass_Hydrol_Est"/>
</dbReference>
<evidence type="ECO:0000256" key="3">
    <source>
        <dbReference type="SAM" id="SignalP"/>
    </source>
</evidence>
<protein>
    <submittedName>
        <fullName evidence="5">Prolyl oligopeptidase family serine peptidase</fullName>
    </submittedName>
</protein>
<keyword evidence="2" id="KW-0378">Hydrolase</keyword>
<feature type="signal peptide" evidence="3">
    <location>
        <begin position="1"/>
        <end position="20"/>
    </location>
</feature>
<evidence type="ECO:0000313" key="5">
    <source>
        <dbReference type="EMBL" id="MDT8760070.1"/>
    </source>
</evidence>
<accession>A0ABU3N9K4</accession>
<comment type="caution">
    <text evidence="5">The sequence shown here is derived from an EMBL/GenBank/DDBJ whole genome shotgun (WGS) entry which is preliminary data.</text>
</comment>
<dbReference type="PROSITE" id="PS51257">
    <property type="entry name" value="PROKAR_LIPOPROTEIN"/>
    <property type="match status" value="1"/>
</dbReference>
<evidence type="ECO:0000256" key="1">
    <source>
        <dbReference type="ARBA" id="ARBA00022729"/>
    </source>
</evidence>
<dbReference type="EMBL" id="JALMLT010000004">
    <property type="protein sequence ID" value="MDT8760070.1"/>
    <property type="molecule type" value="Genomic_DNA"/>
</dbReference>